<feature type="region of interest" description="Disordered" evidence="1">
    <location>
        <begin position="547"/>
        <end position="566"/>
    </location>
</feature>
<evidence type="ECO:0000313" key="3">
    <source>
        <dbReference type="Proteomes" id="UP001321749"/>
    </source>
</evidence>
<reference evidence="2" key="2">
    <citation type="submission" date="2023-06" db="EMBL/GenBank/DDBJ databases">
        <authorList>
            <consortium name="Lawrence Berkeley National Laboratory"/>
            <person name="Mondo S.J."/>
            <person name="Hensen N."/>
            <person name="Bonometti L."/>
            <person name="Westerberg I."/>
            <person name="Brannstrom I.O."/>
            <person name="Guillou S."/>
            <person name="Cros-Aarteil S."/>
            <person name="Calhoun S."/>
            <person name="Haridas S."/>
            <person name="Kuo A."/>
            <person name="Pangilinan J."/>
            <person name="Riley R."/>
            <person name="Labutti K."/>
            <person name="Andreopoulos B."/>
            <person name="Lipzen A."/>
            <person name="Chen C."/>
            <person name="Yanf M."/>
            <person name="Daum C."/>
            <person name="Ng V."/>
            <person name="Clum A."/>
            <person name="Steindorff A."/>
            <person name="Ohm R."/>
            <person name="Martin F."/>
            <person name="Silar P."/>
            <person name="Natvig D."/>
            <person name="Lalanne C."/>
            <person name="Gautier V."/>
            <person name="Ament-Velasquez S.L."/>
            <person name="Kruys A."/>
            <person name="Hutchinson M.I."/>
            <person name="Powell A.J."/>
            <person name="Barry K."/>
            <person name="Miller A.N."/>
            <person name="Grigoriev I.V."/>
            <person name="Debuchy R."/>
            <person name="Gladieux P."/>
            <person name="Thoren M.H."/>
            <person name="Johannesson H."/>
        </authorList>
    </citation>
    <scope>NUCLEOTIDE SEQUENCE</scope>
    <source>
        <strain evidence="2">PSN324</strain>
    </source>
</reference>
<feature type="compositionally biased region" description="Pro residues" evidence="1">
    <location>
        <begin position="326"/>
        <end position="335"/>
    </location>
</feature>
<organism evidence="2 3">
    <name type="scientific">Cladorrhinum samala</name>
    <dbReference type="NCBI Taxonomy" id="585594"/>
    <lineage>
        <taxon>Eukaryota</taxon>
        <taxon>Fungi</taxon>
        <taxon>Dikarya</taxon>
        <taxon>Ascomycota</taxon>
        <taxon>Pezizomycotina</taxon>
        <taxon>Sordariomycetes</taxon>
        <taxon>Sordariomycetidae</taxon>
        <taxon>Sordariales</taxon>
        <taxon>Podosporaceae</taxon>
        <taxon>Cladorrhinum</taxon>
    </lineage>
</organism>
<dbReference type="Proteomes" id="UP001321749">
    <property type="component" value="Unassembled WGS sequence"/>
</dbReference>
<name>A0AAV9HCI5_9PEZI</name>
<sequence>MGLLEPLVSQALGRSPYDEVVPGQGPPDPPVNGYVQQYDERGRPINLETKRINKDVIRSHNEVMTVIGVAEPDNGVVEAQAEAAIRHHVRDDAVGRRLIFAAGILETSCIWGINGIRQRILLYKEYSNVSFYNMFALARREQSTSAFLFGGLPSFALSTLIDQGSLRIDTSECPWTSAILARLGSWIRLHLAIYTFFQRTGIISCSQWLPNWRFFVPGTSISPISIPPLPPTFAASGIRQWLGACCVALAPFAGLYVYTKVYSVVTRCLRIAIYKRLPRPTTNNATTKRKALRDITPMANPFAEAMEIPVDDQLPPIIAADSTPSTTPPPPPPPAHAAVNDPAVAAAVENPSPAPPLRRQSTVSLRGTGPALQIAADDFGSDDEDAAEINTTLISFDVEASESTVENGGSGNNNTPGTWSAELRPNILDISRSAALAGSGPVYRNNALTRLPAALATDVLTLAPARLLMTPIAAWAWLKLSRDYMVRMGMSLEGVHGPGLWGMFTRQGCVNLFMTEAMLLIGLGEAWAVVVGFAWGYLMSEEEWNELEEEEEEEGVDGVQQGVGAW</sequence>
<proteinExistence type="predicted"/>
<dbReference type="AlphaFoldDB" id="A0AAV9HCI5"/>
<reference evidence="2" key="1">
    <citation type="journal article" date="2023" name="Mol. Phylogenet. Evol.">
        <title>Genome-scale phylogeny and comparative genomics of the fungal order Sordariales.</title>
        <authorList>
            <person name="Hensen N."/>
            <person name="Bonometti L."/>
            <person name="Westerberg I."/>
            <person name="Brannstrom I.O."/>
            <person name="Guillou S."/>
            <person name="Cros-Aarteil S."/>
            <person name="Calhoun S."/>
            <person name="Haridas S."/>
            <person name="Kuo A."/>
            <person name="Mondo S."/>
            <person name="Pangilinan J."/>
            <person name="Riley R."/>
            <person name="LaButti K."/>
            <person name="Andreopoulos B."/>
            <person name="Lipzen A."/>
            <person name="Chen C."/>
            <person name="Yan M."/>
            <person name="Daum C."/>
            <person name="Ng V."/>
            <person name="Clum A."/>
            <person name="Steindorff A."/>
            <person name="Ohm R.A."/>
            <person name="Martin F."/>
            <person name="Silar P."/>
            <person name="Natvig D.O."/>
            <person name="Lalanne C."/>
            <person name="Gautier V."/>
            <person name="Ament-Velasquez S.L."/>
            <person name="Kruys A."/>
            <person name="Hutchinson M.I."/>
            <person name="Powell A.J."/>
            <person name="Barry K."/>
            <person name="Miller A.N."/>
            <person name="Grigoriev I.V."/>
            <person name="Debuchy R."/>
            <person name="Gladieux P."/>
            <person name="Hiltunen Thoren M."/>
            <person name="Johannesson H."/>
        </authorList>
    </citation>
    <scope>NUCLEOTIDE SEQUENCE</scope>
    <source>
        <strain evidence="2">PSN324</strain>
    </source>
</reference>
<gene>
    <name evidence="2" type="ORF">QBC42DRAFT_341069</name>
</gene>
<keyword evidence="3" id="KW-1185">Reference proteome</keyword>
<dbReference type="EMBL" id="MU865072">
    <property type="protein sequence ID" value="KAK4458358.1"/>
    <property type="molecule type" value="Genomic_DNA"/>
</dbReference>
<evidence type="ECO:0000256" key="1">
    <source>
        <dbReference type="SAM" id="MobiDB-lite"/>
    </source>
</evidence>
<feature type="region of interest" description="Disordered" evidence="1">
    <location>
        <begin position="318"/>
        <end position="338"/>
    </location>
</feature>
<comment type="caution">
    <text evidence="2">The sequence shown here is derived from an EMBL/GenBank/DDBJ whole genome shotgun (WGS) entry which is preliminary data.</text>
</comment>
<accession>A0AAV9HCI5</accession>
<evidence type="ECO:0000313" key="2">
    <source>
        <dbReference type="EMBL" id="KAK4458358.1"/>
    </source>
</evidence>
<protein>
    <submittedName>
        <fullName evidence="2">Uncharacterized protein</fullName>
    </submittedName>
</protein>
<feature type="compositionally biased region" description="Acidic residues" evidence="1">
    <location>
        <begin position="547"/>
        <end position="556"/>
    </location>
</feature>